<accession>A0AAQ3SFM5</accession>
<dbReference type="Gene3D" id="1.10.510.10">
    <property type="entry name" value="Transferase(Phosphotransferase) domain 1"/>
    <property type="match status" value="1"/>
</dbReference>
<dbReference type="PANTHER" id="PTHR46146:SF9">
    <property type="entry name" value="OS06G0151700 PROTEIN"/>
    <property type="match status" value="1"/>
</dbReference>
<dbReference type="GO" id="GO:0007166">
    <property type="term" value="P:cell surface receptor signaling pathway"/>
    <property type="evidence" value="ECO:0007669"/>
    <property type="project" value="InterPro"/>
</dbReference>
<dbReference type="AlphaFoldDB" id="A0AAQ3SFM5"/>
<dbReference type="Pfam" id="PF19584">
    <property type="entry name" value="MCAfunc"/>
    <property type="match status" value="1"/>
</dbReference>
<proteinExistence type="predicted"/>
<name>A0AAQ3SFM5_PASNO</name>
<evidence type="ECO:0000256" key="1">
    <source>
        <dbReference type="SAM" id="Coils"/>
    </source>
</evidence>
<dbReference type="InterPro" id="IPR000719">
    <property type="entry name" value="Prot_kinase_dom"/>
</dbReference>
<evidence type="ECO:0000313" key="5">
    <source>
        <dbReference type="Proteomes" id="UP001341281"/>
    </source>
</evidence>
<evidence type="ECO:0000313" key="4">
    <source>
        <dbReference type="EMBL" id="WVZ54983.1"/>
    </source>
</evidence>
<dbReference type="InterPro" id="IPR059179">
    <property type="entry name" value="MLKL-like_MCAfunc"/>
</dbReference>
<dbReference type="SUPFAM" id="SSF56112">
    <property type="entry name" value="Protein kinase-like (PK-like)"/>
    <property type="match status" value="1"/>
</dbReference>
<dbReference type="PANTHER" id="PTHR46146">
    <property type="entry name" value="SERINE/THREONINE-PROTEIN KINASE-LIKE PROTEIN CCR4"/>
    <property type="match status" value="1"/>
</dbReference>
<organism evidence="4 5">
    <name type="scientific">Paspalum notatum var. saurae</name>
    <dbReference type="NCBI Taxonomy" id="547442"/>
    <lineage>
        <taxon>Eukaryota</taxon>
        <taxon>Viridiplantae</taxon>
        <taxon>Streptophyta</taxon>
        <taxon>Embryophyta</taxon>
        <taxon>Tracheophyta</taxon>
        <taxon>Spermatophyta</taxon>
        <taxon>Magnoliopsida</taxon>
        <taxon>Liliopsida</taxon>
        <taxon>Poales</taxon>
        <taxon>Poaceae</taxon>
        <taxon>PACMAD clade</taxon>
        <taxon>Panicoideae</taxon>
        <taxon>Andropogonodae</taxon>
        <taxon>Paspaleae</taxon>
        <taxon>Paspalinae</taxon>
        <taxon>Paspalum</taxon>
    </lineage>
</organism>
<evidence type="ECO:0000256" key="2">
    <source>
        <dbReference type="SAM" id="MobiDB-lite"/>
    </source>
</evidence>
<keyword evidence="5" id="KW-1185">Reference proteome</keyword>
<protein>
    <recommendedName>
        <fullName evidence="3">Protein kinase domain-containing protein</fullName>
    </recommendedName>
</protein>
<dbReference type="Pfam" id="PF07714">
    <property type="entry name" value="PK_Tyr_Ser-Thr"/>
    <property type="match status" value="1"/>
</dbReference>
<dbReference type="InterPro" id="IPR036537">
    <property type="entry name" value="Adaptor_Cbl_N_dom_sf"/>
</dbReference>
<dbReference type="PROSITE" id="PS50011">
    <property type="entry name" value="PROTEIN_KINASE_DOM"/>
    <property type="match status" value="1"/>
</dbReference>
<feature type="region of interest" description="Disordered" evidence="2">
    <location>
        <begin position="138"/>
        <end position="170"/>
    </location>
</feature>
<feature type="domain" description="Protein kinase" evidence="3">
    <location>
        <begin position="177"/>
        <end position="468"/>
    </location>
</feature>
<dbReference type="Proteomes" id="UP001341281">
    <property type="component" value="Chromosome 01"/>
</dbReference>
<sequence>MWVGTAVSVAQDVVGIDLRGLIVRIQDAARTAHQNKKDCEVLARQVDVLAALLRRLQEQEQELQDTDAMRHLAGLLGDTLAEAHGLVVSCQAKGRAYHFFHGARLASRFRDVDKKIDAYLRLFPLVSHIGIASRLDSSNNCTRSSNSLPATATATATAAPPTHHSDDDDDDQGLVFTLAEIKAATSNFADVVTDADAAATVYKGRLRDGRQVAVKRLKKQAPAASASASACAEDAFFREVSILGPLRHDHIVRLVGQCADDDHHTGDRELIIVTQPCPTTHGGSLYDHLHGHGSLSWQARLQHPCCRGHAGGHHHHTTGVLSGFGAAVWRAAGVESQAVDVAAAAGYADPEYCATGRLKPASDVYGLGVVMLEALTGNPPVVTVWDEGRGATVPMDLASVALPAVRDGRLLDVLDTRPAPHPPAAWQLQAPLQMVADTAARCLRMHADSRPPIADVVASLEQALHSLIMSTPGRHC</sequence>
<dbReference type="Gene3D" id="3.30.200.20">
    <property type="entry name" value="Phosphorylase Kinase, domain 1"/>
    <property type="match status" value="1"/>
</dbReference>
<dbReference type="GO" id="GO:0005524">
    <property type="term" value="F:ATP binding"/>
    <property type="evidence" value="ECO:0007669"/>
    <property type="project" value="InterPro"/>
</dbReference>
<dbReference type="EMBL" id="CP144745">
    <property type="protein sequence ID" value="WVZ54983.1"/>
    <property type="molecule type" value="Genomic_DNA"/>
</dbReference>
<feature type="compositionally biased region" description="Low complexity" evidence="2">
    <location>
        <begin position="149"/>
        <end position="162"/>
    </location>
</feature>
<dbReference type="Gene3D" id="1.20.930.20">
    <property type="entry name" value="Adaptor protein Cbl, N-terminal domain"/>
    <property type="match status" value="1"/>
</dbReference>
<dbReference type="CDD" id="cd21037">
    <property type="entry name" value="MLKL_NTD"/>
    <property type="match status" value="1"/>
</dbReference>
<feature type="compositionally biased region" description="Polar residues" evidence="2">
    <location>
        <begin position="138"/>
        <end position="148"/>
    </location>
</feature>
<keyword evidence="1" id="KW-0175">Coiled coil</keyword>
<dbReference type="InterPro" id="IPR001245">
    <property type="entry name" value="Ser-Thr/Tyr_kinase_cat_dom"/>
</dbReference>
<reference evidence="4 5" key="1">
    <citation type="submission" date="2024-02" db="EMBL/GenBank/DDBJ databases">
        <title>High-quality chromosome-scale genome assembly of Pensacola bahiagrass (Paspalum notatum Flugge var. saurae).</title>
        <authorList>
            <person name="Vega J.M."/>
            <person name="Podio M."/>
            <person name="Orjuela J."/>
            <person name="Siena L.A."/>
            <person name="Pessino S.C."/>
            <person name="Combes M.C."/>
            <person name="Mariac C."/>
            <person name="Albertini E."/>
            <person name="Pupilli F."/>
            <person name="Ortiz J.P.A."/>
            <person name="Leblanc O."/>
        </authorList>
    </citation>
    <scope>NUCLEOTIDE SEQUENCE [LARGE SCALE GENOMIC DNA]</scope>
    <source>
        <strain evidence="4">R1</strain>
        <tissue evidence="4">Leaf</tissue>
    </source>
</reference>
<gene>
    <name evidence="4" type="ORF">U9M48_005705</name>
</gene>
<feature type="coiled-coil region" evidence="1">
    <location>
        <begin position="39"/>
        <end position="69"/>
    </location>
</feature>
<dbReference type="InterPro" id="IPR011009">
    <property type="entry name" value="Kinase-like_dom_sf"/>
</dbReference>
<dbReference type="InterPro" id="IPR045766">
    <property type="entry name" value="MCAfunc"/>
</dbReference>
<evidence type="ECO:0000259" key="3">
    <source>
        <dbReference type="PROSITE" id="PS50011"/>
    </source>
</evidence>
<dbReference type="GO" id="GO:0004672">
    <property type="term" value="F:protein kinase activity"/>
    <property type="evidence" value="ECO:0007669"/>
    <property type="project" value="InterPro"/>
</dbReference>